<dbReference type="AlphaFoldDB" id="A0A8H7EQ29"/>
<evidence type="ECO:0000256" key="1">
    <source>
        <dbReference type="SAM" id="MobiDB-lite"/>
    </source>
</evidence>
<accession>A0A8H7EQ29</accession>
<feature type="region of interest" description="Disordered" evidence="1">
    <location>
        <begin position="140"/>
        <end position="179"/>
    </location>
</feature>
<keyword evidence="3" id="KW-1185">Reference proteome</keyword>
<protein>
    <submittedName>
        <fullName evidence="2">Uncharacterized protein</fullName>
    </submittedName>
</protein>
<proteinExistence type="predicted"/>
<dbReference type="OrthoDB" id="2272123at2759"/>
<reference evidence="2" key="1">
    <citation type="submission" date="2020-01" db="EMBL/GenBank/DDBJ databases">
        <title>Genome Sequencing of Three Apophysomyces-Like Fungal Strains Confirms a Novel Fungal Genus in the Mucoromycota with divergent Burkholderia-like Endosymbiotic Bacteria.</title>
        <authorList>
            <person name="Stajich J.E."/>
            <person name="Macias A.M."/>
            <person name="Carter-House D."/>
            <person name="Lovett B."/>
            <person name="Kasson L.R."/>
            <person name="Berry K."/>
            <person name="Grigoriev I."/>
            <person name="Chang Y."/>
            <person name="Spatafora J."/>
            <person name="Kasson M.T."/>
        </authorList>
    </citation>
    <scope>NUCLEOTIDE SEQUENCE</scope>
    <source>
        <strain evidence="2">NRRL A-21654</strain>
    </source>
</reference>
<evidence type="ECO:0000313" key="3">
    <source>
        <dbReference type="Proteomes" id="UP000605846"/>
    </source>
</evidence>
<evidence type="ECO:0000313" key="2">
    <source>
        <dbReference type="EMBL" id="KAF7725185.1"/>
    </source>
</evidence>
<name>A0A8H7EQ29_9FUNG</name>
<dbReference type="EMBL" id="JABAYA010000102">
    <property type="protein sequence ID" value="KAF7725185.1"/>
    <property type="molecule type" value="Genomic_DNA"/>
</dbReference>
<gene>
    <name evidence="2" type="ORF">EC973_000351</name>
</gene>
<dbReference type="Proteomes" id="UP000605846">
    <property type="component" value="Unassembled WGS sequence"/>
</dbReference>
<organism evidence="2 3">
    <name type="scientific">Apophysomyces ossiformis</name>
    <dbReference type="NCBI Taxonomy" id="679940"/>
    <lineage>
        <taxon>Eukaryota</taxon>
        <taxon>Fungi</taxon>
        <taxon>Fungi incertae sedis</taxon>
        <taxon>Mucoromycota</taxon>
        <taxon>Mucoromycotina</taxon>
        <taxon>Mucoromycetes</taxon>
        <taxon>Mucorales</taxon>
        <taxon>Mucorineae</taxon>
        <taxon>Mucoraceae</taxon>
        <taxon>Apophysomyces</taxon>
    </lineage>
</organism>
<comment type="caution">
    <text evidence="2">The sequence shown here is derived from an EMBL/GenBank/DDBJ whole genome shotgun (WGS) entry which is preliminary data.</text>
</comment>
<sequence>MDTDLCLYCEKRLANITTEVASSNSFCSRRCHANEAAKTQIPAWATPPGSASIRIQKAKAAQPMSMFGYQYYCSTSRSSSTTMTTTTSGSTTMAAIATTANEPSPPFFSTHTRSFSSPGRDHHRYAYSIQSWCNKSASMDAESSSIEEPRGANTTADLECSTPSTFEAEPDIPVASLYA</sequence>
<feature type="compositionally biased region" description="Polar residues" evidence="1">
    <location>
        <begin position="140"/>
        <end position="165"/>
    </location>
</feature>